<comment type="similarity">
    <text evidence="1">Belongs to the ABC transporter superfamily.</text>
</comment>
<dbReference type="GO" id="GO:0005524">
    <property type="term" value="F:ATP binding"/>
    <property type="evidence" value="ECO:0007669"/>
    <property type="project" value="UniProtKB-KW"/>
</dbReference>
<dbReference type="InterPro" id="IPR027417">
    <property type="entry name" value="P-loop_NTPase"/>
</dbReference>
<keyword evidence="2" id="KW-0813">Transport</keyword>
<evidence type="ECO:0000259" key="5">
    <source>
        <dbReference type="Pfam" id="PF13732"/>
    </source>
</evidence>
<sequence length="134" mass="14848">MVDETRAAGRTVFLSSHILPEVEHTCTRVGIIREGELVRVSEVNTLKDLKQSNILIHFAQEPAPDWFNGLPGIVNVQHAQNGTALLITVQGDQQAVIQTAAQHHALSLTTHEPSLEEIFLRFYQTETLSDAVAR</sequence>
<dbReference type="EMBL" id="BIFS01000001">
    <property type="protein sequence ID" value="GCE19513.1"/>
    <property type="molecule type" value="Genomic_DNA"/>
</dbReference>
<dbReference type="PANTHER" id="PTHR43335:SF4">
    <property type="entry name" value="ABC TRANSPORTER, ATP-BINDING PROTEIN"/>
    <property type="match status" value="1"/>
</dbReference>
<evidence type="ECO:0000256" key="1">
    <source>
        <dbReference type="ARBA" id="ARBA00005417"/>
    </source>
</evidence>
<keyword evidence="3" id="KW-0547">Nucleotide-binding</keyword>
<dbReference type="SUPFAM" id="SSF52540">
    <property type="entry name" value="P-loop containing nucleoside triphosphate hydrolases"/>
    <property type="match status" value="1"/>
</dbReference>
<dbReference type="Pfam" id="PF13732">
    <property type="entry name" value="DrrA1-3_C"/>
    <property type="match status" value="1"/>
</dbReference>
<dbReference type="AlphaFoldDB" id="A0A402AKA2"/>
<reference evidence="7" key="1">
    <citation type="submission" date="2018-12" db="EMBL/GenBank/DDBJ databases">
        <title>Tengunoibacter tsumagoiensis gen. nov., sp. nov., Dictyobacter kobayashii sp. nov., D. alpinus sp. nov., and D. joshuensis sp. nov. and description of Dictyobacteraceae fam. nov. within the order Ktedonobacterales isolated from Tengu-no-mugimeshi.</title>
        <authorList>
            <person name="Wang C.M."/>
            <person name="Zheng Y."/>
            <person name="Sakai Y."/>
            <person name="Toyoda A."/>
            <person name="Minakuchi Y."/>
            <person name="Abe K."/>
            <person name="Yokota A."/>
            <person name="Yabe S."/>
        </authorList>
    </citation>
    <scope>NUCLEOTIDE SEQUENCE [LARGE SCALE GENOMIC DNA]</scope>
    <source>
        <strain evidence="7">Uno11</strain>
    </source>
</reference>
<dbReference type="InterPro" id="IPR025302">
    <property type="entry name" value="DrrA1/2-like_C"/>
</dbReference>
<dbReference type="RefSeq" id="WP_218031863.1">
    <property type="nucleotide sequence ID" value="NZ_BIFS01000001.1"/>
</dbReference>
<evidence type="ECO:0000313" key="7">
    <source>
        <dbReference type="Proteomes" id="UP000287188"/>
    </source>
</evidence>
<organism evidence="6 7">
    <name type="scientific">Dictyobacter kobayashii</name>
    <dbReference type="NCBI Taxonomy" id="2014872"/>
    <lineage>
        <taxon>Bacteria</taxon>
        <taxon>Bacillati</taxon>
        <taxon>Chloroflexota</taxon>
        <taxon>Ktedonobacteria</taxon>
        <taxon>Ktedonobacterales</taxon>
        <taxon>Dictyobacteraceae</taxon>
        <taxon>Dictyobacter</taxon>
    </lineage>
</organism>
<keyword evidence="4" id="KW-0067">ATP-binding</keyword>
<feature type="domain" description="Daunorubicin resistance ATP-binding protein DrrA1/2-like C-terminal" evidence="5">
    <location>
        <begin position="49"/>
        <end position="121"/>
    </location>
</feature>
<keyword evidence="7" id="KW-1185">Reference proteome</keyword>
<proteinExistence type="inferred from homology"/>
<accession>A0A402AKA2</accession>
<evidence type="ECO:0000256" key="4">
    <source>
        <dbReference type="ARBA" id="ARBA00022840"/>
    </source>
</evidence>
<evidence type="ECO:0000256" key="3">
    <source>
        <dbReference type="ARBA" id="ARBA00022741"/>
    </source>
</evidence>
<gene>
    <name evidence="6" type="ORF">KDK_33130</name>
</gene>
<evidence type="ECO:0000256" key="2">
    <source>
        <dbReference type="ARBA" id="ARBA00022448"/>
    </source>
</evidence>
<protein>
    <recommendedName>
        <fullName evidence="5">Daunorubicin resistance ATP-binding protein DrrA1/2-like C-terminal domain-containing protein</fullName>
    </recommendedName>
</protein>
<comment type="caution">
    <text evidence="6">The sequence shown here is derived from an EMBL/GenBank/DDBJ whole genome shotgun (WGS) entry which is preliminary data.</text>
</comment>
<evidence type="ECO:0000313" key="6">
    <source>
        <dbReference type="EMBL" id="GCE19513.1"/>
    </source>
</evidence>
<dbReference type="Proteomes" id="UP000287188">
    <property type="component" value="Unassembled WGS sequence"/>
</dbReference>
<name>A0A402AKA2_9CHLR</name>
<dbReference type="PANTHER" id="PTHR43335">
    <property type="entry name" value="ABC TRANSPORTER, ATP-BINDING PROTEIN"/>
    <property type="match status" value="1"/>
</dbReference>